<protein>
    <submittedName>
        <fullName evidence="1">Uncharacterized protein</fullName>
    </submittedName>
</protein>
<accession>A0A2V2LD63</accession>
<gene>
    <name evidence="1" type="ORF">DKT77_06205</name>
</gene>
<evidence type="ECO:0000313" key="2">
    <source>
        <dbReference type="Proteomes" id="UP000245680"/>
    </source>
</evidence>
<evidence type="ECO:0000313" key="1">
    <source>
        <dbReference type="EMBL" id="PWR03448.1"/>
    </source>
</evidence>
<sequence length="115" mass="11617">MALLGAGNSLAVRDADSYCRVTLDGVDRGHASVSAACGDDLPAPEGVTAGSVAMLGDGAARVFVSRVAEDDSTARIAVNGLDMQTVSAGGTVSAGDCAVRVEQIDRGHVRFGYDC</sequence>
<keyword evidence="2" id="KW-1185">Reference proteome</keyword>
<dbReference type="EMBL" id="QGKU01000026">
    <property type="protein sequence ID" value="PWR03448.1"/>
    <property type="molecule type" value="Genomic_DNA"/>
</dbReference>
<comment type="caution">
    <text evidence="1">The sequence shown here is derived from an EMBL/GenBank/DDBJ whole genome shotgun (WGS) entry which is preliminary data.</text>
</comment>
<proteinExistence type="predicted"/>
<dbReference type="AlphaFoldDB" id="A0A2V2LD63"/>
<organism evidence="1 2">
    <name type="scientific">Meridianimarinicoccus roseus</name>
    <dbReference type="NCBI Taxonomy" id="2072018"/>
    <lineage>
        <taxon>Bacteria</taxon>
        <taxon>Pseudomonadati</taxon>
        <taxon>Pseudomonadota</taxon>
        <taxon>Alphaproteobacteria</taxon>
        <taxon>Rhodobacterales</taxon>
        <taxon>Paracoccaceae</taxon>
        <taxon>Meridianimarinicoccus</taxon>
    </lineage>
</organism>
<dbReference type="Proteomes" id="UP000245680">
    <property type="component" value="Unassembled WGS sequence"/>
</dbReference>
<reference evidence="1 2" key="1">
    <citation type="submission" date="2018-05" db="EMBL/GenBank/DDBJ databases">
        <title>Rhodobacteraceae gen. nov., sp. nov. isolated from sea water.</title>
        <authorList>
            <person name="Ren Y."/>
        </authorList>
    </citation>
    <scope>NUCLEOTIDE SEQUENCE [LARGE SCALE GENOMIC DNA]</scope>
    <source>
        <strain evidence="1 2">TG-679</strain>
    </source>
</reference>
<name>A0A2V2LD63_9RHOB</name>